<evidence type="ECO:0000313" key="1">
    <source>
        <dbReference type="EMBL" id="MFL9877004.1"/>
    </source>
</evidence>
<gene>
    <name evidence="1" type="ORF">PQR63_01315</name>
</gene>
<proteinExistence type="predicted"/>
<reference evidence="1 2" key="1">
    <citation type="journal article" date="2024" name="Chem. Sci.">
        <title>Discovery of megapolipeptins by genome mining of a Burkholderiales bacteria collection.</title>
        <authorList>
            <person name="Paulo B.S."/>
            <person name="Recchia M.J.J."/>
            <person name="Lee S."/>
            <person name="Fergusson C.H."/>
            <person name="Romanowski S.B."/>
            <person name="Hernandez A."/>
            <person name="Krull N."/>
            <person name="Liu D.Y."/>
            <person name="Cavanagh H."/>
            <person name="Bos A."/>
            <person name="Gray C.A."/>
            <person name="Murphy B.T."/>
            <person name="Linington R.G."/>
            <person name="Eustaquio A.S."/>
        </authorList>
    </citation>
    <scope>NUCLEOTIDE SEQUENCE [LARGE SCALE GENOMIC DNA]</scope>
    <source>
        <strain evidence="1 2">RL21-008-BIB-B</strain>
    </source>
</reference>
<comment type="caution">
    <text evidence="1">The sequence shown here is derived from an EMBL/GenBank/DDBJ whole genome shotgun (WGS) entry which is preliminary data.</text>
</comment>
<evidence type="ECO:0000313" key="2">
    <source>
        <dbReference type="Proteomes" id="UP001629214"/>
    </source>
</evidence>
<organism evidence="1 2">
    <name type="scientific">Herbaspirillum rhizosphaerae</name>
    <dbReference type="NCBI Taxonomy" id="346179"/>
    <lineage>
        <taxon>Bacteria</taxon>
        <taxon>Pseudomonadati</taxon>
        <taxon>Pseudomonadota</taxon>
        <taxon>Betaproteobacteria</taxon>
        <taxon>Burkholderiales</taxon>
        <taxon>Oxalobacteraceae</taxon>
        <taxon>Herbaspirillum</taxon>
    </lineage>
</organism>
<keyword evidence="2" id="KW-1185">Reference proteome</keyword>
<name>A0ABW8Z3V0_9BURK</name>
<accession>A0ABW8Z3V0</accession>
<dbReference type="Proteomes" id="UP001629214">
    <property type="component" value="Unassembled WGS sequence"/>
</dbReference>
<protein>
    <submittedName>
        <fullName evidence="1">Uncharacterized protein</fullName>
    </submittedName>
</protein>
<dbReference type="EMBL" id="JAQQFR010000001">
    <property type="protein sequence ID" value="MFL9877004.1"/>
    <property type="molecule type" value="Genomic_DNA"/>
</dbReference>
<dbReference type="RefSeq" id="WP_408164948.1">
    <property type="nucleotide sequence ID" value="NZ_JAQQFR010000001.1"/>
</dbReference>
<sequence>MKFWSVLLRRESTLHRKHEEIDLSLAAPFFSSLIGKPVSHVWQGAGSAIFIEFGKLHGQRKLNGEPGNPTGDVTLMIEWSWRIERARSILGGSWTSERRWEKMFEKLIGETVVDVECFGTLPEICLSLGNGMRVLSFMTASGQPQWAILTRHPSMGSLSVKGGKLFVGK</sequence>